<gene>
    <name evidence="1" type="ORF">HQ43_06955</name>
</gene>
<keyword evidence="2" id="KW-1185">Reference proteome</keyword>
<dbReference type="EMBL" id="JQZV01000013">
    <property type="protein sequence ID" value="KGN91812.1"/>
    <property type="molecule type" value="Genomic_DNA"/>
</dbReference>
<accession>A0ABR4XJE6</accession>
<reference evidence="1 2" key="1">
    <citation type="submission" date="2014-08" db="EMBL/GenBank/DDBJ databases">
        <title>Porphyromonas canoris strain:OH2762 Genome sequencing.</title>
        <authorList>
            <person name="Wallis C."/>
            <person name="Deusch O."/>
            <person name="O'Flynn C."/>
            <person name="Davis I."/>
            <person name="Jospin G."/>
            <person name="Darling A.E."/>
            <person name="Coil D.A."/>
            <person name="Alexiev A."/>
            <person name="Horsfall A."/>
            <person name="Kirkwood N."/>
            <person name="Harris S."/>
            <person name="Eisen J.A."/>
        </authorList>
    </citation>
    <scope>NUCLEOTIDE SEQUENCE [LARGE SCALE GENOMIC DNA]</scope>
    <source>
        <strain evidence="2">COT-108 OH2762</strain>
    </source>
</reference>
<comment type="caution">
    <text evidence="1">The sequence shown here is derived from an EMBL/GenBank/DDBJ whole genome shotgun (WGS) entry which is preliminary data.</text>
</comment>
<evidence type="ECO:0000313" key="1">
    <source>
        <dbReference type="EMBL" id="KGN91812.1"/>
    </source>
</evidence>
<proteinExistence type="predicted"/>
<evidence type="ECO:0000313" key="2">
    <source>
        <dbReference type="Proteomes" id="UP000030101"/>
    </source>
</evidence>
<dbReference type="Proteomes" id="UP000030101">
    <property type="component" value="Unassembled WGS sequence"/>
</dbReference>
<protein>
    <recommendedName>
        <fullName evidence="3">Secreted protein</fullName>
    </recommendedName>
</protein>
<name>A0ABR4XJE6_9PORP</name>
<evidence type="ECO:0008006" key="3">
    <source>
        <dbReference type="Google" id="ProtNLM"/>
    </source>
</evidence>
<organism evidence="1 2">
    <name type="scientific">Porphyromonas canoris</name>
    <dbReference type="NCBI Taxonomy" id="36875"/>
    <lineage>
        <taxon>Bacteria</taxon>
        <taxon>Pseudomonadati</taxon>
        <taxon>Bacteroidota</taxon>
        <taxon>Bacteroidia</taxon>
        <taxon>Bacteroidales</taxon>
        <taxon>Porphyromonadaceae</taxon>
        <taxon>Porphyromonas</taxon>
    </lineage>
</organism>
<sequence length="93" mass="10187">MGLFICPFCYLFCVAGFAFRPCRGNARKGDFGSCCFVNAVLFIVFGSRDSAGERNYRGDAASGSAGMGIKKDLHTLRVQVFSFIGIERSIVER</sequence>